<dbReference type="RefSeq" id="WP_072969315.1">
    <property type="nucleotide sequence ID" value="NZ_FQUR01000017.1"/>
</dbReference>
<dbReference type="Proteomes" id="UP000184127">
    <property type="component" value="Unassembled WGS sequence"/>
</dbReference>
<dbReference type="InterPro" id="IPR004027">
    <property type="entry name" value="SEC_C_motif"/>
</dbReference>
<name>A0A1M4ZQJ9_9THEO</name>
<reference evidence="3" key="1">
    <citation type="submission" date="2016-11" db="EMBL/GenBank/DDBJ databases">
        <authorList>
            <person name="Varghese N."/>
            <person name="Submissions S."/>
        </authorList>
    </citation>
    <scope>NUCLEOTIDE SEQUENCE [LARGE SCALE GENOMIC DNA]</scope>
    <source>
        <strain evidence="3">DSM 18761</strain>
    </source>
</reference>
<dbReference type="EMBL" id="FQUR01000017">
    <property type="protein sequence ID" value="SHF20343.1"/>
    <property type="molecule type" value="Genomic_DNA"/>
</dbReference>
<gene>
    <name evidence="2" type="ORF">SAMN02745195_02084</name>
</gene>
<sequence length="456" mass="54008">MSKIFDIDRNDECICGSGKKYKKCCLPNIEKIEKSLLKEIEKEDGFLPYDYEFIRILSIMYGIKLDSKNEAVNIERLTVLLIDSLRERKQQLEKLIEENENEDEITEELFRRIVSIFRKNEGLKNLRIPVISIINVDLDNEEEMEGVLDEISNTSFLENYLLDLAYSLRTEKFTEEEMKNIFIWLSLAVIDKTYKLFATPILEATEFDLIDGEDELEKVLNNAEKLPQDLINKKIMEIFYKYPIFAEYLSANMFMEMGDDLNYLLDPEMEIEMPFYVFYIFYLKFLTKAAELFKKKNTEQQELFDSIFDEVIDEIFDEDIVAEKVYSSILGKIVEIEKTTKNNDLKEKLQNILEFLAIPTNFQINLMKIRFFISLSKYVNNLPQRIDDSNMILENLEQLLSRKFFNEYMAYLESKDFEEAQYLKQLYNKIEEQKVIIYDNMNAIVNALVNCILLTT</sequence>
<evidence type="ECO:0000256" key="1">
    <source>
        <dbReference type="SAM" id="Coils"/>
    </source>
</evidence>
<keyword evidence="3" id="KW-1185">Reference proteome</keyword>
<protein>
    <submittedName>
        <fullName evidence="2">SEC-C motif-containing protein</fullName>
    </submittedName>
</protein>
<dbReference type="Pfam" id="PF02810">
    <property type="entry name" value="SEC-C"/>
    <property type="match status" value="1"/>
</dbReference>
<dbReference type="Gene3D" id="3.10.450.50">
    <property type="match status" value="1"/>
</dbReference>
<accession>A0A1M4ZQJ9</accession>
<proteinExistence type="predicted"/>
<feature type="coiled-coil region" evidence="1">
    <location>
        <begin position="82"/>
        <end position="112"/>
    </location>
</feature>
<keyword evidence="1" id="KW-0175">Coiled coil</keyword>
<dbReference type="SUPFAM" id="SSF103642">
    <property type="entry name" value="Sec-C motif"/>
    <property type="match status" value="1"/>
</dbReference>
<evidence type="ECO:0000313" key="3">
    <source>
        <dbReference type="Proteomes" id="UP000184127"/>
    </source>
</evidence>
<dbReference type="AlphaFoldDB" id="A0A1M4ZQJ9"/>
<organism evidence="2 3">
    <name type="scientific">Thermoanaerobacter uzonensis DSM 18761</name>
    <dbReference type="NCBI Taxonomy" id="1123369"/>
    <lineage>
        <taxon>Bacteria</taxon>
        <taxon>Bacillati</taxon>
        <taxon>Bacillota</taxon>
        <taxon>Clostridia</taxon>
        <taxon>Thermoanaerobacterales</taxon>
        <taxon>Thermoanaerobacteraceae</taxon>
        <taxon>Thermoanaerobacter</taxon>
    </lineage>
</organism>
<evidence type="ECO:0000313" key="2">
    <source>
        <dbReference type="EMBL" id="SHF20343.1"/>
    </source>
</evidence>